<evidence type="ECO:0000259" key="10">
    <source>
        <dbReference type="PROSITE" id="PS50048"/>
    </source>
</evidence>
<protein>
    <recommendedName>
        <fullName evidence="10">Zn(2)-C6 fungal-type domain-containing protein</fullName>
    </recommendedName>
</protein>
<dbReference type="PANTHER" id="PTHR31313">
    <property type="entry name" value="TY1 ENHANCER ACTIVATOR"/>
    <property type="match status" value="1"/>
</dbReference>
<evidence type="ECO:0000256" key="3">
    <source>
        <dbReference type="ARBA" id="ARBA00022833"/>
    </source>
</evidence>
<keyword evidence="4" id="KW-0805">Transcription regulation</keyword>
<dbReference type="InterPro" id="IPR036864">
    <property type="entry name" value="Zn2-C6_fun-type_DNA-bd_sf"/>
</dbReference>
<evidence type="ECO:0000313" key="12">
    <source>
        <dbReference type="Proteomes" id="UP000759537"/>
    </source>
</evidence>
<evidence type="ECO:0000256" key="4">
    <source>
        <dbReference type="ARBA" id="ARBA00023015"/>
    </source>
</evidence>
<dbReference type="Pfam" id="PF00172">
    <property type="entry name" value="Zn_clus"/>
    <property type="match status" value="1"/>
</dbReference>
<feature type="region of interest" description="Disordered" evidence="9">
    <location>
        <begin position="89"/>
        <end position="121"/>
    </location>
</feature>
<comment type="subcellular location">
    <subcellularLocation>
        <location evidence="1">Nucleus</location>
    </subcellularLocation>
</comment>
<sequence length="775" mass="85242">MKRGSYARRACNHCRRRKSKCDGIGPTCSTCRLSGHECSWGPESAKRPISKQLVESLRGMNKILNQRIRFLETQLAQYTSRTVDGVVQSGSSLTLRTSDRGSPSSCGGPSSPASTQSEPVITKTEPQDVDIDHIIAPTQHLHLSEKNELELYGPTSIFRLAPRSPERRTFSDEMINGTTDVLSQMNPVLNAEIDWARHLPQEAPLTRVEHDQLLALLFRFFTSWGLRIIPKLFQRDMYRCLTGPNLSPPLKTAHYSPMLHNALLAVATAFSEDSAIKAPATRQLFADKAKSFLEAECELPKLSAMTALSILANYHSSTNHPTLGYIYFGISARMSQALGLGIDCSPWVEAGLITHAGMLDRNWALWATFCQDTKWSLYVGREFCTTSSVNSEAIPVPFVSPDLDPFLGCWPPKENEPPNHISGTFAATCSLMQIAREVADAVSNFSRLGIRQETNEFRIAQMDLKLSSWKNDLPAEIDITKSSPSVPQPHQLMLHMTYYWLIILLHRPFYRRRRSFEDLDGYTDHIKPCDRAAAAIMELAGTWRRNFSLRYVPITMIQVLSAAATIFVVAAVQAVSGPRIAHNALDSAEKSAANVVQYLREVGESFASATTVADILQNLIQEQVQARKARRSPGSSPSGSGNFVSMVPWTSPIDNPSMPGGPLNPISPPSWTDPVGPPLNVYAHVQPPMGYSNAQYSTLAGALETPLNYHQPFGDGLGDSLFLPAAVALPGMGVGSIVKGEAVVNGDPVMMFRSPEQAFYAYQMGVPAAHTSARQ</sequence>
<organism evidence="11 12">
    <name type="scientific">Russula ochroleuca</name>
    <dbReference type="NCBI Taxonomy" id="152965"/>
    <lineage>
        <taxon>Eukaryota</taxon>
        <taxon>Fungi</taxon>
        <taxon>Dikarya</taxon>
        <taxon>Basidiomycota</taxon>
        <taxon>Agaricomycotina</taxon>
        <taxon>Agaricomycetes</taxon>
        <taxon>Russulales</taxon>
        <taxon>Russulaceae</taxon>
        <taxon>Russula</taxon>
    </lineage>
</organism>
<gene>
    <name evidence="11" type="ORF">DFH94DRAFT_99262</name>
</gene>
<feature type="domain" description="Zn(2)-C6 fungal-type" evidence="10">
    <location>
        <begin position="10"/>
        <end position="40"/>
    </location>
</feature>
<feature type="coiled-coil region" evidence="8">
    <location>
        <begin position="54"/>
        <end position="81"/>
    </location>
</feature>
<comment type="caution">
    <text evidence="11">The sequence shown here is derived from an EMBL/GenBank/DDBJ whole genome shotgun (WGS) entry which is preliminary data.</text>
</comment>
<proteinExistence type="predicted"/>
<dbReference type="GO" id="GO:0000981">
    <property type="term" value="F:DNA-binding transcription factor activity, RNA polymerase II-specific"/>
    <property type="evidence" value="ECO:0007669"/>
    <property type="project" value="InterPro"/>
</dbReference>
<dbReference type="OrthoDB" id="2154091at2759"/>
<keyword evidence="12" id="KW-1185">Reference proteome</keyword>
<dbReference type="EMBL" id="WHVB01000014">
    <property type="protein sequence ID" value="KAF8476595.1"/>
    <property type="molecule type" value="Genomic_DNA"/>
</dbReference>
<name>A0A9P5MS03_9AGAM</name>
<feature type="compositionally biased region" description="Low complexity" evidence="9">
    <location>
        <begin position="632"/>
        <end position="641"/>
    </location>
</feature>
<reference evidence="11" key="1">
    <citation type="submission" date="2019-10" db="EMBL/GenBank/DDBJ databases">
        <authorList>
            <consortium name="DOE Joint Genome Institute"/>
            <person name="Kuo A."/>
            <person name="Miyauchi S."/>
            <person name="Kiss E."/>
            <person name="Drula E."/>
            <person name="Kohler A."/>
            <person name="Sanchez-Garcia M."/>
            <person name="Andreopoulos B."/>
            <person name="Barry K.W."/>
            <person name="Bonito G."/>
            <person name="Buee M."/>
            <person name="Carver A."/>
            <person name="Chen C."/>
            <person name="Cichocki N."/>
            <person name="Clum A."/>
            <person name="Culley D."/>
            <person name="Crous P.W."/>
            <person name="Fauchery L."/>
            <person name="Girlanda M."/>
            <person name="Hayes R."/>
            <person name="Keri Z."/>
            <person name="LaButti K."/>
            <person name="Lipzen A."/>
            <person name="Lombard V."/>
            <person name="Magnuson J."/>
            <person name="Maillard F."/>
            <person name="Morin E."/>
            <person name="Murat C."/>
            <person name="Nolan M."/>
            <person name="Ohm R."/>
            <person name="Pangilinan J."/>
            <person name="Pereira M."/>
            <person name="Perotto S."/>
            <person name="Peter M."/>
            <person name="Riley R."/>
            <person name="Sitrit Y."/>
            <person name="Stielow B."/>
            <person name="Szollosi G."/>
            <person name="Zifcakova L."/>
            <person name="Stursova M."/>
            <person name="Spatafora J.W."/>
            <person name="Tedersoo L."/>
            <person name="Vaario L.-M."/>
            <person name="Yamada A."/>
            <person name="Yan M."/>
            <person name="Wang P."/>
            <person name="Xu J."/>
            <person name="Bruns T."/>
            <person name="Baldrian P."/>
            <person name="Vilgalys R."/>
            <person name="Henrissat B."/>
            <person name="Grigoriev I.V."/>
            <person name="Hibbett D."/>
            <person name="Nagy L.G."/>
            <person name="Martin F.M."/>
        </authorList>
    </citation>
    <scope>NUCLEOTIDE SEQUENCE</scope>
    <source>
        <strain evidence="11">Prilba</strain>
    </source>
</reference>
<dbReference type="InterPro" id="IPR001138">
    <property type="entry name" value="Zn2Cys6_DnaBD"/>
</dbReference>
<keyword evidence="8" id="KW-0175">Coiled coil</keyword>
<feature type="compositionally biased region" description="Low complexity" evidence="9">
    <location>
        <begin position="101"/>
        <end position="114"/>
    </location>
</feature>
<reference evidence="11" key="2">
    <citation type="journal article" date="2020" name="Nat. Commun.">
        <title>Large-scale genome sequencing of mycorrhizal fungi provides insights into the early evolution of symbiotic traits.</title>
        <authorList>
            <person name="Miyauchi S."/>
            <person name="Kiss E."/>
            <person name="Kuo A."/>
            <person name="Drula E."/>
            <person name="Kohler A."/>
            <person name="Sanchez-Garcia M."/>
            <person name="Morin E."/>
            <person name="Andreopoulos B."/>
            <person name="Barry K.W."/>
            <person name="Bonito G."/>
            <person name="Buee M."/>
            <person name="Carver A."/>
            <person name="Chen C."/>
            <person name="Cichocki N."/>
            <person name="Clum A."/>
            <person name="Culley D."/>
            <person name="Crous P.W."/>
            <person name="Fauchery L."/>
            <person name="Girlanda M."/>
            <person name="Hayes R.D."/>
            <person name="Keri Z."/>
            <person name="LaButti K."/>
            <person name="Lipzen A."/>
            <person name="Lombard V."/>
            <person name="Magnuson J."/>
            <person name="Maillard F."/>
            <person name="Murat C."/>
            <person name="Nolan M."/>
            <person name="Ohm R.A."/>
            <person name="Pangilinan J."/>
            <person name="Pereira M.F."/>
            <person name="Perotto S."/>
            <person name="Peter M."/>
            <person name="Pfister S."/>
            <person name="Riley R."/>
            <person name="Sitrit Y."/>
            <person name="Stielow J.B."/>
            <person name="Szollosi G."/>
            <person name="Zifcakova L."/>
            <person name="Stursova M."/>
            <person name="Spatafora J.W."/>
            <person name="Tedersoo L."/>
            <person name="Vaario L.M."/>
            <person name="Yamada A."/>
            <person name="Yan M."/>
            <person name="Wang P."/>
            <person name="Xu J."/>
            <person name="Bruns T."/>
            <person name="Baldrian P."/>
            <person name="Vilgalys R."/>
            <person name="Dunand C."/>
            <person name="Henrissat B."/>
            <person name="Grigoriev I.V."/>
            <person name="Hibbett D."/>
            <person name="Nagy L.G."/>
            <person name="Martin F.M."/>
        </authorList>
    </citation>
    <scope>NUCLEOTIDE SEQUENCE</scope>
    <source>
        <strain evidence="11">Prilba</strain>
    </source>
</reference>
<evidence type="ECO:0000313" key="11">
    <source>
        <dbReference type="EMBL" id="KAF8476595.1"/>
    </source>
</evidence>
<dbReference type="InterPro" id="IPR051615">
    <property type="entry name" value="Transcr_Regulatory_Elem"/>
</dbReference>
<dbReference type="GO" id="GO:0008270">
    <property type="term" value="F:zinc ion binding"/>
    <property type="evidence" value="ECO:0007669"/>
    <property type="project" value="InterPro"/>
</dbReference>
<dbReference type="Proteomes" id="UP000759537">
    <property type="component" value="Unassembled WGS sequence"/>
</dbReference>
<evidence type="ECO:0000256" key="6">
    <source>
        <dbReference type="ARBA" id="ARBA00023163"/>
    </source>
</evidence>
<keyword evidence="7" id="KW-0539">Nucleus</keyword>
<dbReference type="SMART" id="SM00066">
    <property type="entry name" value="GAL4"/>
    <property type="match status" value="1"/>
</dbReference>
<dbReference type="CDD" id="cd12148">
    <property type="entry name" value="fungal_TF_MHR"/>
    <property type="match status" value="1"/>
</dbReference>
<dbReference type="Gene3D" id="4.10.240.10">
    <property type="entry name" value="Zn(2)-C6 fungal-type DNA-binding domain"/>
    <property type="match status" value="1"/>
</dbReference>
<dbReference type="GO" id="GO:0005634">
    <property type="term" value="C:nucleus"/>
    <property type="evidence" value="ECO:0007669"/>
    <property type="project" value="UniProtKB-SubCell"/>
</dbReference>
<keyword evidence="2" id="KW-0479">Metal-binding</keyword>
<keyword evidence="3" id="KW-0862">Zinc</keyword>
<evidence type="ECO:0000256" key="7">
    <source>
        <dbReference type="ARBA" id="ARBA00023242"/>
    </source>
</evidence>
<dbReference type="GO" id="GO:0003677">
    <property type="term" value="F:DNA binding"/>
    <property type="evidence" value="ECO:0007669"/>
    <property type="project" value="UniProtKB-KW"/>
</dbReference>
<dbReference type="SMART" id="SM00906">
    <property type="entry name" value="Fungal_trans"/>
    <property type="match status" value="1"/>
</dbReference>
<evidence type="ECO:0000256" key="5">
    <source>
        <dbReference type="ARBA" id="ARBA00023125"/>
    </source>
</evidence>
<evidence type="ECO:0000256" key="2">
    <source>
        <dbReference type="ARBA" id="ARBA00022723"/>
    </source>
</evidence>
<dbReference type="Pfam" id="PF04082">
    <property type="entry name" value="Fungal_trans"/>
    <property type="match status" value="1"/>
</dbReference>
<evidence type="ECO:0000256" key="8">
    <source>
        <dbReference type="SAM" id="Coils"/>
    </source>
</evidence>
<dbReference type="PANTHER" id="PTHR31313:SF81">
    <property type="entry name" value="TY1 ENHANCER ACTIVATOR"/>
    <property type="match status" value="1"/>
</dbReference>
<dbReference type="SUPFAM" id="SSF57701">
    <property type="entry name" value="Zn2/Cys6 DNA-binding domain"/>
    <property type="match status" value="1"/>
</dbReference>
<dbReference type="PROSITE" id="PS50048">
    <property type="entry name" value="ZN2_CY6_FUNGAL_2"/>
    <property type="match status" value="1"/>
</dbReference>
<evidence type="ECO:0000256" key="9">
    <source>
        <dbReference type="SAM" id="MobiDB-lite"/>
    </source>
</evidence>
<accession>A0A9P5MS03</accession>
<dbReference type="AlphaFoldDB" id="A0A9P5MS03"/>
<feature type="region of interest" description="Disordered" evidence="9">
    <location>
        <begin position="627"/>
        <end position="646"/>
    </location>
</feature>
<dbReference type="CDD" id="cd00067">
    <property type="entry name" value="GAL4"/>
    <property type="match status" value="1"/>
</dbReference>
<evidence type="ECO:0000256" key="1">
    <source>
        <dbReference type="ARBA" id="ARBA00004123"/>
    </source>
</evidence>
<dbReference type="InterPro" id="IPR007219">
    <property type="entry name" value="XnlR_reg_dom"/>
</dbReference>
<dbReference type="PROSITE" id="PS00463">
    <property type="entry name" value="ZN2_CY6_FUNGAL_1"/>
    <property type="match status" value="1"/>
</dbReference>
<keyword evidence="5" id="KW-0238">DNA-binding</keyword>
<keyword evidence="6" id="KW-0804">Transcription</keyword>
<dbReference type="GO" id="GO:0006351">
    <property type="term" value="P:DNA-templated transcription"/>
    <property type="evidence" value="ECO:0007669"/>
    <property type="project" value="InterPro"/>
</dbReference>